<dbReference type="InterPro" id="IPR009319">
    <property type="entry name" value="Phage_A118_VSP1"/>
</dbReference>
<dbReference type="GO" id="GO:0005198">
    <property type="term" value="F:structural molecule activity"/>
    <property type="evidence" value="ECO:0007669"/>
    <property type="project" value="InterPro"/>
</dbReference>
<evidence type="ECO:0000313" key="1">
    <source>
        <dbReference type="EMBL" id="GGB22531.1"/>
    </source>
</evidence>
<accession>A0A916SXS0</accession>
<protein>
    <recommendedName>
        <fullName evidence="3">Phage minor capsid protein 2</fullName>
    </recommendedName>
</protein>
<sequence length="366" mass="39799">MPLQPGPLTEPLVQQILAMYAAAEADLLQRIAARLAKGLDSPDWAERQLLEVQTFRREAEIILAKLQAGTPVAAQEAASLAINRGAAVAQAEIAKAITPATTAMTSSVGASIDTYALTAAAADLTQTLDATRPRIFRSITDAYRDVIAKAAQPAMVGAQTQREVVARALSDFARKGITGFRDRSGRQWEMQSYVDMATRSALMNAAVEGHTAKLEANGFDLVIISDVPQECERCRPWEGKVLSLSGRPTTEAKWANGKPVKIAGTLAQARSAGLYHPGCRHSHTAFIPGRTRSFGETADPQGQADREKLRYLERQVRAAKRQQAVAIDDEAAKVAKARVRAYQAKIREHTANTSAKRVPWREQIHD</sequence>
<proteinExistence type="predicted"/>
<dbReference type="AlphaFoldDB" id="A0A916SXS0"/>
<keyword evidence="2" id="KW-1185">Reference proteome</keyword>
<dbReference type="RefSeq" id="WP_188585338.1">
    <property type="nucleotide sequence ID" value="NZ_BMGC01000004.1"/>
</dbReference>
<evidence type="ECO:0008006" key="3">
    <source>
        <dbReference type="Google" id="ProtNLM"/>
    </source>
</evidence>
<dbReference type="EMBL" id="BMGC01000004">
    <property type="protein sequence ID" value="GGB22531.1"/>
    <property type="molecule type" value="Genomic_DNA"/>
</dbReference>
<reference evidence="1" key="2">
    <citation type="submission" date="2020-09" db="EMBL/GenBank/DDBJ databases">
        <authorList>
            <person name="Sun Q."/>
            <person name="Zhou Y."/>
        </authorList>
    </citation>
    <scope>NUCLEOTIDE SEQUENCE</scope>
    <source>
        <strain evidence="1">CGMCC 1.12827</strain>
    </source>
</reference>
<organism evidence="1 2">
    <name type="scientific">Gordonia jinhuaensis</name>
    <dbReference type="NCBI Taxonomy" id="1517702"/>
    <lineage>
        <taxon>Bacteria</taxon>
        <taxon>Bacillati</taxon>
        <taxon>Actinomycetota</taxon>
        <taxon>Actinomycetes</taxon>
        <taxon>Mycobacteriales</taxon>
        <taxon>Gordoniaceae</taxon>
        <taxon>Gordonia</taxon>
    </lineage>
</organism>
<name>A0A916SXS0_9ACTN</name>
<dbReference type="Proteomes" id="UP000621454">
    <property type="component" value="Unassembled WGS sequence"/>
</dbReference>
<dbReference type="Pfam" id="PF06152">
    <property type="entry name" value="Phage_min_cap2"/>
    <property type="match status" value="1"/>
</dbReference>
<evidence type="ECO:0000313" key="2">
    <source>
        <dbReference type="Proteomes" id="UP000621454"/>
    </source>
</evidence>
<gene>
    <name evidence="1" type="ORF">GCM10011489_08410</name>
</gene>
<reference evidence="1" key="1">
    <citation type="journal article" date="2014" name="Int. J. Syst. Evol. Microbiol.">
        <title>Complete genome sequence of Corynebacterium casei LMG S-19264T (=DSM 44701T), isolated from a smear-ripened cheese.</title>
        <authorList>
            <consortium name="US DOE Joint Genome Institute (JGI-PGF)"/>
            <person name="Walter F."/>
            <person name="Albersmeier A."/>
            <person name="Kalinowski J."/>
            <person name="Ruckert C."/>
        </authorList>
    </citation>
    <scope>NUCLEOTIDE SEQUENCE</scope>
    <source>
        <strain evidence="1">CGMCC 1.12827</strain>
    </source>
</reference>
<comment type="caution">
    <text evidence="1">The sequence shown here is derived from an EMBL/GenBank/DDBJ whole genome shotgun (WGS) entry which is preliminary data.</text>
</comment>